<dbReference type="OrthoDB" id="2608525at2"/>
<dbReference type="SMART" id="SM00860">
    <property type="entry name" value="SMI1_KNR4"/>
    <property type="match status" value="1"/>
</dbReference>
<dbReference type="InterPro" id="IPR018958">
    <property type="entry name" value="Knr4/Smi1-like_dom"/>
</dbReference>
<name>A0A168F6Y2_9BACL</name>
<keyword evidence="3" id="KW-1185">Reference proteome</keyword>
<dbReference type="InterPro" id="IPR037883">
    <property type="entry name" value="Knr4/Smi1-like_sf"/>
</dbReference>
<dbReference type="STRING" id="494026.PGLA_21045"/>
<proteinExistence type="predicted"/>
<sequence length="179" mass="20861">MSKKIHWSKQVQLDIRIIKELEGKWEVRFPKEYVDTVLNHDGSKPNVIDQQGEWIPGVVEVPGKFTWGFQLLSLIEKEVLGRILSPIERSYGTVSDALPKKVYPFAINGSGDRFLFDFREDENNPKIVFQNHEDLILETELTEEELEEKSLEEWQDETLFFVSASFEEFLNSIQPSEID</sequence>
<evidence type="ECO:0000259" key="1">
    <source>
        <dbReference type="SMART" id="SM00860"/>
    </source>
</evidence>
<dbReference type="Gene3D" id="3.40.1580.10">
    <property type="entry name" value="SMI1/KNR4-like"/>
    <property type="match status" value="1"/>
</dbReference>
<dbReference type="Proteomes" id="UP000076967">
    <property type="component" value="Unassembled WGS sequence"/>
</dbReference>
<dbReference type="RefSeq" id="WP_068536638.1">
    <property type="nucleotide sequence ID" value="NZ_LVJH01000058.1"/>
</dbReference>
<organism evidence="2 3">
    <name type="scientific">Paenibacillus glacialis</name>
    <dbReference type="NCBI Taxonomy" id="494026"/>
    <lineage>
        <taxon>Bacteria</taxon>
        <taxon>Bacillati</taxon>
        <taxon>Bacillota</taxon>
        <taxon>Bacilli</taxon>
        <taxon>Bacillales</taxon>
        <taxon>Paenibacillaceae</taxon>
        <taxon>Paenibacillus</taxon>
    </lineage>
</organism>
<accession>A0A168F6Y2</accession>
<reference evidence="2 3" key="1">
    <citation type="submission" date="2016-03" db="EMBL/GenBank/DDBJ databases">
        <title>Draft genome sequence of Paenibacillus glacialis DSM 22343.</title>
        <authorList>
            <person name="Shin S.-K."/>
            <person name="Yi H."/>
        </authorList>
    </citation>
    <scope>NUCLEOTIDE SEQUENCE [LARGE SCALE GENOMIC DNA]</scope>
    <source>
        <strain evidence="2 3">DSM 22343</strain>
    </source>
</reference>
<dbReference type="AlphaFoldDB" id="A0A168F6Y2"/>
<protein>
    <recommendedName>
        <fullName evidence="1">Knr4/Smi1-like domain-containing protein</fullName>
    </recommendedName>
</protein>
<dbReference type="SUPFAM" id="SSF160631">
    <property type="entry name" value="SMI1/KNR4-like"/>
    <property type="match status" value="1"/>
</dbReference>
<evidence type="ECO:0000313" key="2">
    <source>
        <dbReference type="EMBL" id="OAB35920.1"/>
    </source>
</evidence>
<evidence type="ECO:0000313" key="3">
    <source>
        <dbReference type="Proteomes" id="UP000076967"/>
    </source>
</evidence>
<gene>
    <name evidence="2" type="ORF">PGLA_21045</name>
</gene>
<dbReference type="Pfam" id="PF09346">
    <property type="entry name" value="SMI1_KNR4"/>
    <property type="match status" value="1"/>
</dbReference>
<dbReference type="EMBL" id="LVJH01000058">
    <property type="protein sequence ID" value="OAB35920.1"/>
    <property type="molecule type" value="Genomic_DNA"/>
</dbReference>
<feature type="domain" description="Knr4/Smi1-like" evidence="1">
    <location>
        <begin position="12"/>
        <end position="172"/>
    </location>
</feature>
<comment type="caution">
    <text evidence="2">The sequence shown here is derived from an EMBL/GenBank/DDBJ whole genome shotgun (WGS) entry which is preliminary data.</text>
</comment>